<proteinExistence type="inferred from homology"/>
<feature type="region of interest" description="Disordered" evidence="3">
    <location>
        <begin position="693"/>
        <end position="866"/>
    </location>
</feature>
<name>A0A9P7XPN6_9FUNG</name>
<feature type="compositionally biased region" description="Low complexity" evidence="3">
    <location>
        <begin position="950"/>
        <end position="1065"/>
    </location>
</feature>
<evidence type="ECO:0000256" key="2">
    <source>
        <dbReference type="ARBA" id="ARBA00023306"/>
    </source>
</evidence>
<feature type="compositionally biased region" description="Acidic residues" evidence="3">
    <location>
        <begin position="700"/>
        <end position="709"/>
    </location>
</feature>
<feature type="compositionally biased region" description="Basic and acidic residues" evidence="3">
    <location>
        <begin position="398"/>
        <end position="428"/>
    </location>
</feature>
<evidence type="ECO:0008006" key="6">
    <source>
        <dbReference type="Google" id="ProtNLM"/>
    </source>
</evidence>
<feature type="compositionally biased region" description="Basic and acidic residues" evidence="3">
    <location>
        <begin position="788"/>
        <end position="801"/>
    </location>
</feature>
<feature type="compositionally biased region" description="Basic and acidic residues" evidence="3">
    <location>
        <begin position="1067"/>
        <end position="1106"/>
    </location>
</feature>
<keyword evidence="2" id="KW-0131">Cell cycle</keyword>
<accession>A0A9P7XPN6</accession>
<dbReference type="GO" id="GO:0019903">
    <property type="term" value="F:protein phosphatase binding"/>
    <property type="evidence" value="ECO:0007669"/>
    <property type="project" value="InterPro"/>
</dbReference>
<dbReference type="Pfam" id="PF04499">
    <property type="entry name" value="SAPS"/>
    <property type="match status" value="1"/>
</dbReference>
<gene>
    <name evidence="4" type="ORF">KI688_002452</name>
</gene>
<dbReference type="PANTHER" id="PTHR12634">
    <property type="entry name" value="SIT4 YEAST -ASSOCIATING PROTEIN-RELATED"/>
    <property type="match status" value="1"/>
</dbReference>
<dbReference type="GO" id="GO:0019888">
    <property type="term" value="F:protein phosphatase regulator activity"/>
    <property type="evidence" value="ECO:0007669"/>
    <property type="project" value="TreeGrafter"/>
</dbReference>
<sequence length="1106" mass="119092">MYWRFGHQNPSVIDHLLETGNVSLEELLEQDDLIQECKAQNPRLIEYLREPSVLQQLLSYITSDDLEDRARFKYPFIACEVIACEVWGIFESALTHNDMLVKFWEFLDRPPPLNPVQASYFAKVIGVFLMKKTNEMLSFIRSQPKVVPKLLLHMSTSAIMDLLLKIISMEESSEGKGTVQWLSEEGLMPWLVNRLDPNFDEEVHSIASQVLLDIIAISQSSHPEQPSIGTNVLIEELKSEVIVGQLVSFMLDRDAPYSSSTLINGVTIFIELIRRNNSDYDMEPLPPNAAEPVREAVDLSDLLKVLATRIEDFKDLLIVPRSTTGPILTSIGKQTPLGFERLKICEMFAELLHCSNMAVLNSKPIITVSADGTVRIPKMSVTALHHQAHSVNGDSDGEDGHNGSKDQQHDSGKGSSTTDKDTTDDHATPRTSSDEPSPSTLASSTIATLASANAIEGDVLIPVGDFLKLQFVDHHIISTCFDLFFQFPWNNFLHTVVYDMVHQVFHRPMGDIGRPGADGTYVPPKADQDMTEGWNRRLTVSIFKDGQLTKRITDAQRLCDYECAQPKGVRLGYMGHLTYIADETVKLLELYSQTSLLSTLYEHIDLEDWWNYVSKILKETKERDAKVLGGARPNVVESHKPDHDDGNDDDYIDDNDEDYGNDFIGGDIGAGHEGDVASDQFARYLCQQITNNLPDKFGSSDEDEDDDEGNWIGEYGAENQFDRAGAPGALSDPFGNNHAMDFDSDDEDGVDEETWNAEWPTKPAEHNGVPVQLDTKLVEQSEDLQGVTDEKTTPTTKENESAKVNASESNTPTTATAAPSTNLDTATPVSTATAATGLNQAGKSESDEPMVRAPAPAQTVSNGEAKNKYVTVNGGDKASGNVSTESAAIVEPVKLAPEIQAPPPLKKFVLSKESSASSPSTPVDTAPSVVKVEMEVVALSDPDQPSLKKTTPAAVAATPAPATPTTTAAAAATTPAPAPAASTPAPTPAASTPASAPASAASTPAPASAASTPAPAPAASTPAPTPAASTPAPTPAASTPAPAPASAASTPAPAPAVSTPAPTTTVEKPKTLETKAETKTETKAETKAETDVKDTSKQLDALKLEK</sequence>
<organism evidence="4 5">
    <name type="scientific">Linnemannia hyalina</name>
    <dbReference type="NCBI Taxonomy" id="64524"/>
    <lineage>
        <taxon>Eukaryota</taxon>
        <taxon>Fungi</taxon>
        <taxon>Fungi incertae sedis</taxon>
        <taxon>Mucoromycota</taxon>
        <taxon>Mortierellomycotina</taxon>
        <taxon>Mortierellomycetes</taxon>
        <taxon>Mortierellales</taxon>
        <taxon>Mortierellaceae</taxon>
        <taxon>Linnemannia</taxon>
    </lineage>
</organism>
<evidence type="ECO:0000313" key="4">
    <source>
        <dbReference type="EMBL" id="KAG9065130.1"/>
    </source>
</evidence>
<reference evidence="4" key="1">
    <citation type="submission" date="2021-06" db="EMBL/GenBank/DDBJ databases">
        <title>Genome Sequence of Mortierella hyaline Strain SCG-10, a Cold-Adapted, Nitrate-Reducing Fungus Isolated from Soil in Minnesota, USA.</title>
        <authorList>
            <person name="Aldossari N."/>
        </authorList>
    </citation>
    <scope>NUCLEOTIDE SEQUENCE</scope>
    <source>
        <strain evidence="4">SCG-10</strain>
    </source>
</reference>
<feature type="region of interest" description="Disordered" evidence="3">
    <location>
        <begin position="937"/>
        <end position="1106"/>
    </location>
</feature>
<dbReference type="PRINTS" id="PR01217">
    <property type="entry name" value="PRICHEXTENSN"/>
</dbReference>
<evidence type="ECO:0000256" key="1">
    <source>
        <dbReference type="ARBA" id="ARBA00006180"/>
    </source>
</evidence>
<feature type="region of interest" description="Disordered" evidence="3">
    <location>
        <begin position="385"/>
        <end position="444"/>
    </location>
</feature>
<feature type="region of interest" description="Disordered" evidence="3">
    <location>
        <begin position="629"/>
        <end position="658"/>
    </location>
</feature>
<dbReference type="AlphaFoldDB" id="A0A9P7XPN6"/>
<protein>
    <recommendedName>
        <fullName evidence="6">SAPS-domain-containing protein</fullName>
    </recommendedName>
</protein>
<dbReference type="GO" id="GO:0005829">
    <property type="term" value="C:cytosol"/>
    <property type="evidence" value="ECO:0007669"/>
    <property type="project" value="TreeGrafter"/>
</dbReference>
<dbReference type="EMBL" id="JAHRHY010000012">
    <property type="protein sequence ID" value="KAG9065130.1"/>
    <property type="molecule type" value="Genomic_DNA"/>
</dbReference>
<comment type="similarity">
    <text evidence="1">Belongs to the SAPS family.</text>
</comment>
<dbReference type="Proteomes" id="UP000707451">
    <property type="component" value="Unassembled WGS sequence"/>
</dbReference>
<keyword evidence="5" id="KW-1185">Reference proteome</keyword>
<feature type="compositionally biased region" description="Low complexity" evidence="3">
    <location>
        <begin position="805"/>
        <end position="836"/>
    </location>
</feature>
<evidence type="ECO:0000256" key="3">
    <source>
        <dbReference type="SAM" id="MobiDB-lite"/>
    </source>
</evidence>
<feature type="compositionally biased region" description="Acidic residues" evidence="3">
    <location>
        <begin position="742"/>
        <end position="755"/>
    </location>
</feature>
<dbReference type="PANTHER" id="PTHR12634:SF8">
    <property type="entry name" value="FIERY MOUNTAIN, ISOFORM D"/>
    <property type="match status" value="1"/>
</dbReference>
<dbReference type="GO" id="GO:0005634">
    <property type="term" value="C:nucleus"/>
    <property type="evidence" value="ECO:0007669"/>
    <property type="project" value="TreeGrafter"/>
</dbReference>
<evidence type="ECO:0000313" key="5">
    <source>
        <dbReference type="Proteomes" id="UP000707451"/>
    </source>
</evidence>
<dbReference type="OrthoDB" id="295029at2759"/>
<feature type="compositionally biased region" description="Acidic residues" evidence="3">
    <location>
        <begin position="645"/>
        <end position="658"/>
    </location>
</feature>
<dbReference type="InterPro" id="IPR007587">
    <property type="entry name" value="SAPS"/>
</dbReference>
<comment type="caution">
    <text evidence="4">The sequence shown here is derived from an EMBL/GenBank/DDBJ whole genome shotgun (WGS) entry which is preliminary data.</text>
</comment>